<dbReference type="Proteomes" id="UP000317648">
    <property type="component" value="Chromosome"/>
</dbReference>
<protein>
    <submittedName>
        <fullName evidence="1">Uncharacterized protein</fullName>
    </submittedName>
</protein>
<dbReference type="KEGG" id="lcre:Pla8534_61640"/>
<sequence>MTILPTRSLSSLILVLIPLGVLAAEKDRERPVYAAPESRGQFADVDLDKLTERLIRTLKEMHVETDRDDPQFGMIYESFDPQRRLWVEGEGRDTMHHMMWTMVGLANAYRATGNEAALDFLKEYPYPFYLRMMLHGEKHFGPEYGNGFCPYYWDDGDSFDLPDYLHGMVGPETAITGHSPMSSIHMAQDLSLGHLDLWWLTRDPRLKQATADLYHQVHYGKIAERFAARDYAIRELNTHPARDLEDFRDAQEKAKDVLRAMPEQERRALYEKRFGPQYGPIVTAAHKCLNEVDSLPMLGHPRSEPTDNIAWLRLRERKSGGLPSFPDEESFDYYLAISDCGSPDGVDERYARWFTMQIYNRLLMNEYWMDDARYPHGFGHFPGAGQFWQMKDGRFVTYRSDAPWHFWHTRSIHFAWLAGIALQMMEEWPDAHEHYQNEIAPDEPTVRFTDQTPTLDGKRDGTYQTVFNSPGPVVALASDPLSLFVHVAGRNADSLSLTVHSTEEQSKKFAVIQRDENGEVKVFNSENEPLHFWSKASPEGLEIQIPYMIHPQQKDWLTAVEHGRHLARLSIGTQDKPREQIVYFLSSPERLKRRLRETVEGTIVNHAAMLDERGWLTYAPADKSRHQFTNLSFSGGYGHLIHVIAQYQIWKQGQRDWKLKESVRVNLSGDGE</sequence>
<dbReference type="RefSeq" id="WP_145057450.1">
    <property type="nucleotide sequence ID" value="NZ_CP036433.1"/>
</dbReference>
<dbReference type="EMBL" id="CP036433">
    <property type="protein sequence ID" value="QDU98302.1"/>
    <property type="molecule type" value="Genomic_DNA"/>
</dbReference>
<organism evidence="1 2">
    <name type="scientific">Lignipirellula cremea</name>
    <dbReference type="NCBI Taxonomy" id="2528010"/>
    <lineage>
        <taxon>Bacteria</taxon>
        <taxon>Pseudomonadati</taxon>
        <taxon>Planctomycetota</taxon>
        <taxon>Planctomycetia</taxon>
        <taxon>Pirellulales</taxon>
        <taxon>Pirellulaceae</taxon>
        <taxon>Lignipirellula</taxon>
    </lineage>
</organism>
<evidence type="ECO:0000313" key="2">
    <source>
        <dbReference type="Proteomes" id="UP000317648"/>
    </source>
</evidence>
<dbReference type="AlphaFoldDB" id="A0A518E2L0"/>
<proteinExistence type="predicted"/>
<gene>
    <name evidence="1" type="ORF">Pla8534_61640</name>
</gene>
<evidence type="ECO:0000313" key="1">
    <source>
        <dbReference type="EMBL" id="QDU98302.1"/>
    </source>
</evidence>
<name>A0A518E2L0_9BACT</name>
<accession>A0A518E2L0</accession>
<keyword evidence="2" id="KW-1185">Reference proteome</keyword>
<reference evidence="1 2" key="1">
    <citation type="submission" date="2019-02" db="EMBL/GenBank/DDBJ databases">
        <title>Deep-cultivation of Planctomycetes and their phenomic and genomic characterization uncovers novel biology.</title>
        <authorList>
            <person name="Wiegand S."/>
            <person name="Jogler M."/>
            <person name="Boedeker C."/>
            <person name="Pinto D."/>
            <person name="Vollmers J."/>
            <person name="Rivas-Marin E."/>
            <person name="Kohn T."/>
            <person name="Peeters S.H."/>
            <person name="Heuer A."/>
            <person name="Rast P."/>
            <person name="Oberbeckmann S."/>
            <person name="Bunk B."/>
            <person name="Jeske O."/>
            <person name="Meyerdierks A."/>
            <person name="Storesund J.E."/>
            <person name="Kallscheuer N."/>
            <person name="Luecker S."/>
            <person name="Lage O.M."/>
            <person name="Pohl T."/>
            <person name="Merkel B.J."/>
            <person name="Hornburger P."/>
            <person name="Mueller R.-W."/>
            <person name="Bruemmer F."/>
            <person name="Labrenz M."/>
            <person name="Spormann A.M."/>
            <person name="Op den Camp H."/>
            <person name="Overmann J."/>
            <person name="Amann R."/>
            <person name="Jetten M.S.M."/>
            <person name="Mascher T."/>
            <person name="Medema M.H."/>
            <person name="Devos D.P."/>
            <person name="Kaster A.-K."/>
            <person name="Ovreas L."/>
            <person name="Rohde M."/>
            <person name="Galperin M.Y."/>
            <person name="Jogler C."/>
        </authorList>
    </citation>
    <scope>NUCLEOTIDE SEQUENCE [LARGE SCALE GENOMIC DNA]</scope>
    <source>
        <strain evidence="1 2">Pla85_3_4</strain>
    </source>
</reference>
<dbReference type="OrthoDB" id="9960100at2"/>